<dbReference type="EMBL" id="CP069106">
    <property type="protein sequence ID" value="QSS56902.1"/>
    <property type="molecule type" value="Genomic_DNA"/>
</dbReference>
<protein>
    <submittedName>
        <fullName evidence="1">Uncharacterized protein</fullName>
    </submittedName>
</protein>
<reference evidence="1" key="1">
    <citation type="submission" date="2021-01" db="EMBL/GenBank/DDBJ databases">
        <title>Chromosome-level genome assembly of a human fungal pathogen reveals clustering of transcriptionally co-regulated genes.</title>
        <authorList>
            <person name="Voorhies M."/>
            <person name="Cohen S."/>
            <person name="Shea T.P."/>
            <person name="Petrus S."/>
            <person name="Munoz J.F."/>
            <person name="Poplawski S."/>
            <person name="Goldman W.E."/>
            <person name="Michael T."/>
            <person name="Cuomo C.A."/>
            <person name="Sil A."/>
            <person name="Beyhan S."/>
        </authorList>
    </citation>
    <scope>NUCLEOTIDE SEQUENCE</scope>
    <source>
        <strain evidence="1">H88</strain>
    </source>
</reference>
<accession>A0A8A1LXL2</accession>
<proteinExistence type="predicted"/>
<gene>
    <name evidence="1" type="ORF">I7I53_05250</name>
</gene>
<dbReference type="AlphaFoldDB" id="A0A8A1LXL2"/>
<name>A0A8A1LXL2_AJEC8</name>
<organism evidence="1 2">
    <name type="scientific">Ajellomyces capsulatus (strain H88)</name>
    <name type="common">Darling's disease fungus</name>
    <name type="synonym">Histoplasma capsulatum</name>
    <dbReference type="NCBI Taxonomy" id="544711"/>
    <lineage>
        <taxon>Eukaryota</taxon>
        <taxon>Fungi</taxon>
        <taxon>Dikarya</taxon>
        <taxon>Ascomycota</taxon>
        <taxon>Pezizomycotina</taxon>
        <taxon>Eurotiomycetes</taxon>
        <taxon>Eurotiomycetidae</taxon>
        <taxon>Onygenales</taxon>
        <taxon>Ajellomycetaceae</taxon>
        <taxon>Histoplasma</taxon>
    </lineage>
</organism>
<evidence type="ECO:0000313" key="1">
    <source>
        <dbReference type="EMBL" id="QSS56902.1"/>
    </source>
</evidence>
<dbReference type="Proteomes" id="UP000663419">
    <property type="component" value="Chromosome 5"/>
</dbReference>
<evidence type="ECO:0000313" key="2">
    <source>
        <dbReference type="Proteomes" id="UP000663419"/>
    </source>
</evidence>
<dbReference type="VEuPathDB" id="FungiDB:I7I53_05250"/>
<sequence length="75" mass="8418">MSDFSFLGRGNVFLIAICGVSFQFPIHQTRSSHLYHGSKPSSPITYSKRAVSEIAFTQASQERTQDDQSVYSVSW</sequence>